<dbReference type="PROSITE" id="PS51482">
    <property type="entry name" value="DEGV"/>
    <property type="match status" value="1"/>
</dbReference>
<dbReference type="EMBL" id="FN563149">
    <property type="protein sequence ID" value="CBH48979.1"/>
    <property type="molecule type" value="Genomic_DNA"/>
</dbReference>
<dbReference type="GO" id="GO:0008289">
    <property type="term" value="F:lipid binding"/>
    <property type="evidence" value="ECO:0007669"/>
    <property type="project" value="UniProtKB-KW"/>
</dbReference>
<dbReference type="Proteomes" id="UP001154400">
    <property type="component" value="Chromosome"/>
</dbReference>
<dbReference type="Gene3D" id="3.30.1180.10">
    <property type="match status" value="1"/>
</dbReference>
<evidence type="ECO:0000313" key="2">
    <source>
        <dbReference type="EMBL" id="CBH48979.1"/>
    </source>
</evidence>
<reference evidence="2" key="1">
    <citation type="journal article" date="2010" name="PLoS Genet.">
        <title>The genome of a pathogenic rhodococcus: cooptive virulence underpinned by key gene acquisitions.</title>
        <authorList>
            <person name="Letek M."/>
            <person name="Gonzalez P."/>
            <person name="Macarthur I."/>
            <person name="Rodriguez H."/>
            <person name="Freeman T.C."/>
            <person name="Valero-Rello A."/>
            <person name="Blanco M."/>
            <person name="Buckley T."/>
            <person name="Cherevach I."/>
            <person name="Fahey R."/>
            <person name="Hapeshi A."/>
            <person name="Holdstock J."/>
            <person name="Leadon D."/>
            <person name="Navas J."/>
            <person name="Ocampo A."/>
            <person name="Quail M.A."/>
            <person name="Sanders M."/>
            <person name="Scortti M.M."/>
            <person name="Prescott J.F."/>
            <person name="Fogarty U."/>
            <person name="Meijer W.G."/>
            <person name="Parkhill J."/>
            <person name="Bentley S.D."/>
            <person name="Vazquez-Boland J.A."/>
        </authorList>
    </citation>
    <scope>NUCLEOTIDE SEQUENCE [LARGE SCALE GENOMIC DNA]</scope>
    <source>
        <strain evidence="2 3">103S</strain>
    </source>
</reference>
<dbReference type="InterPro" id="IPR003797">
    <property type="entry name" value="DegV"/>
</dbReference>
<organism evidence="2">
    <name type="scientific">Rhodococcus hoagii (strain 103S)</name>
    <name type="common">Rhodococcus equi</name>
    <dbReference type="NCBI Taxonomy" id="685727"/>
    <lineage>
        <taxon>Bacteria</taxon>
        <taxon>Bacillati</taxon>
        <taxon>Actinomycetota</taxon>
        <taxon>Actinomycetes</taxon>
        <taxon>Mycobacteriales</taxon>
        <taxon>Nocardiaceae</taxon>
        <taxon>Prescottella</taxon>
    </lineage>
</organism>
<proteinExistence type="predicted"/>
<dbReference type="Gene3D" id="3.40.50.10170">
    <property type="match status" value="1"/>
</dbReference>
<dbReference type="SUPFAM" id="SSF82549">
    <property type="entry name" value="DAK1/DegV-like"/>
    <property type="match status" value="1"/>
</dbReference>
<dbReference type="KEGG" id="req:REQ_29630"/>
<evidence type="ECO:0000256" key="1">
    <source>
        <dbReference type="ARBA" id="ARBA00023121"/>
    </source>
</evidence>
<evidence type="ECO:0000313" key="3">
    <source>
        <dbReference type="Proteomes" id="UP000006892"/>
    </source>
</evidence>
<dbReference type="NCBIfam" id="TIGR00762">
    <property type="entry name" value="DegV"/>
    <property type="match status" value="1"/>
</dbReference>
<protein>
    <submittedName>
        <fullName evidence="2">DegV family protein</fullName>
    </submittedName>
</protein>
<dbReference type="AlphaFoldDB" id="A0A3S5Y910"/>
<dbReference type="PANTHER" id="PTHR33434:SF2">
    <property type="entry name" value="FATTY ACID-BINDING PROTEIN TM_1468"/>
    <property type="match status" value="1"/>
</dbReference>
<dbReference type="PANTHER" id="PTHR33434">
    <property type="entry name" value="DEGV DOMAIN-CONTAINING PROTEIN DR_1986-RELATED"/>
    <property type="match status" value="1"/>
</dbReference>
<dbReference type="RefSeq" id="WP_013416490.1">
    <property type="nucleotide sequence ID" value="NC_014659.1"/>
</dbReference>
<dbReference type="Pfam" id="PF02645">
    <property type="entry name" value="DegV"/>
    <property type="match status" value="1"/>
</dbReference>
<sequence>MPVVVVTDSSACLSPELVDRFGIRVVPLHLLSGGRDLLDGVDPVPDDLSGVTTSGASPGELTDAYAAALEQSGGDGVVAVHISRGLSGTWEAGRQAAQKLGEKVRIVDSESTGMGLGFPALAAARVARAGGNLKVVYQRAVEVAARGRTFIVVDRLEHLRRGGRIGTAAALLGTALAMKPVLHVVDGKLVLREKTRTSSKALAKLVDAAVMEAGEGSAAVAVHHSHAAERAEDVVAQLKDRIPDLSEVVVTEIGAVLGAHVGPGAVGVVVCPGGADLPAAEGDSSPSSTADR</sequence>
<name>A0A3S5Y910_RHOH1</name>
<gene>
    <name evidence="2" type="ordered locus">REQ_29630</name>
</gene>
<accession>A0A3S5Y910</accession>
<keyword evidence="1" id="KW-0446">Lipid-binding</keyword>
<dbReference type="InterPro" id="IPR050270">
    <property type="entry name" value="DegV_domain_contain"/>
</dbReference>
<dbReference type="InterPro" id="IPR043168">
    <property type="entry name" value="DegV_C"/>
</dbReference>